<accession>A0A2W1BDB5</accession>
<sequence length="236" mass="27392">MTDDTLVCDIKNVLFIRFAFGFLQNFNGSKIKRLSYLYTICFFILFAVFSLFPNELIFLSFRILALIEYFILFMISFVTKEEYIRQSYKVIYGLDTIPGAKKIFQNLEHFLKVSFVLSWTNNLCFSSLICFKIPEACSISYLYSVSPLLLHRLTCDAGRYTLIMFLGLLHSRAKLLRNYLDTKSANTAWDRYSVKQYINMYESFTNTIDISAVPVKLTVSYSMFSPSLALSITLSR</sequence>
<keyword evidence="1" id="KW-1133">Transmembrane helix</keyword>
<name>A0A2W1BDB5_HELAM</name>
<dbReference type="EMBL" id="KZ150193">
    <property type="protein sequence ID" value="PZC72381.1"/>
    <property type="molecule type" value="Genomic_DNA"/>
</dbReference>
<organism evidence="2 3">
    <name type="scientific">Helicoverpa armigera</name>
    <name type="common">Cotton bollworm</name>
    <name type="synonym">Heliothis armigera</name>
    <dbReference type="NCBI Taxonomy" id="29058"/>
    <lineage>
        <taxon>Eukaryota</taxon>
        <taxon>Metazoa</taxon>
        <taxon>Ecdysozoa</taxon>
        <taxon>Arthropoda</taxon>
        <taxon>Hexapoda</taxon>
        <taxon>Insecta</taxon>
        <taxon>Pterygota</taxon>
        <taxon>Neoptera</taxon>
        <taxon>Endopterygota</taxon>
        <taxon>Lepidoptera</taxon>
        <taxon>Glossata</taxon>
        <taxon>Ditrysia</taxon>
        <taxon>Noctuoidea</taxon>
        <taxon>Noctuidae</taxon>
        <taxon>Heliothinae</taxon>
        <taxon>Helicoverpa</taxon>
    </lineage>
</organism>
<evidence type="ECO:0000256" key="1">
    <source>
        <dbReference type="SAM" id="Phobius"/>
    </source>
</evidence>
<reference evidence="2 3" key="1">
    <citation type="journal article" date="2017" name="BMC Biol.">
        <title>Genomic innovations, transcriptional plasticity and gene loss underlying the evolution and divergence of two highly polyphagous and invasive Helicoverpa pest species.</title>
        <authorList>
            <person name="Pearce S.L."/>
            <person name="Clarke D.F."/>
            <person name="East P.D."/>
            <person name="Elfekih S."/>
            <person name="Gordon K.H."/>
            <person name="Jermiin L.S."/>
            <person name="McGaughran A."/>
            <person name="Oakeshott J.G."/>
            <person name="Papanikolaou A."/>
            <person name="Perera O.P."/>
            <person name="Rane R.V."/>
            <person name="Richards S."/>
            <person name="Tay W.T."/>
            <person name="Walsh T.K."/>
            <person name="Anderson A."/>
            <person name="Anderson C.J."/>
            <person name="Asgari S."/>
            <person name="Board P.G."/>
            <person name="Bretschneider A."/>
            <person name="Campbell P.M."/>
            <person name="Chertemps T."/>
            <person name="Christeller J.T."/>
            <person name="Coppin C.W."/>
            <person name="Downes S.J."/>
            <person name="Duan G."/>
            <person name="Farnsworth C.A."/>
            <person name="Good R.T."/>
            <person name="Han L.B."/>
            <person name="Han Y.C."/>
            <person name="Hatje K."/>
            <person name="Horne I."/>
            <person name="Huang Y.P."/>
            <person name="Hughes D.S."/>
            <person name="Jacquin-Joly E."/>
            <person name="James W."/>
            <person name="Jhangiani S."/>
            <person name="Kollmar M."/>
            <person name="Kuwar S.S."/>
            <person name="Li S."/>
            <person name="Liu N.Y."/>
            <person name="Maibeche M.T."/>
            <person name="Miller J.R."/>
            <person name="Montagne N."/>
            <person name="Perry T."/>
            <person name="Qu J."/>
            <person name="Song S.V."/>
            <person name="Sutton G.G."/>
            <person name="Vogel H."/>
            <person name="Walenz B.P."/>
            <person name="Xu W."/>
            <person name="Zhang H.J."/>
            <person name="Zou Z."/>
            <person name="Batterham P."/>
            <person name="Edwards O.R."/>
            <person name="Feyereisen R."/>
            <person name="Gibbs R.A."/>
            <person name="Heckel D.G."/>
            <person name="McGrath A."/>
            <person name="Robin C."/>
            <person name="Scherer S.E."/>
            <person name="Worley K.C."/>
            <person name="Wu Y.D."/>
        </authorList>
    </citation>
    <scope>NUCLEOTIDE SEQUENCE [LARGE SCALE GENOMIC DNA]</scope>
    <source>
        <strain evidence="2">Harm_GR_Male_#8</strain>
        <tissue evidence="2">Whole organism</tissue>
    </source>
</reference>
<gene>
    <name evidence="2" type="primary">HaOG200889</name>
    <name evidence="2" type="ORF">B5X24_HaOG200889</name>
</gene>
<protein>
    <recommendedName>
        <fullName evidence="4">Odorant receptor</fullName>
    </recommendedName>
</protein>
<evidence type="ECO:0000313" key="3">
    <source>
        <dbReference type="Proteomes" id="UP000249218"/>
    </source>
</evidence>
<evidence type="ECO:0000313" key="2">
    <source>
        <dbReference type="EMBL" id="PZC72381.1"/>
    </source>
</evidence>
<proteinExistence type="predicted"/>
<evidence type="ECO:0008006" key="4">
    <source>
        <dbReference type="Google" id="ProtNLM"/>
    </source>
</evidence>
<keyword evidence="1" id="KW-0812">Transmembrane</keyword>
<dbReference type="Proteomes" id="UP000249218">
    <property type="component" value="Unassembled WGS sequence"/>
</dbReference>
<feature type="transmembrane region" description="Helical" evidence="1">
    <location>
        <begin position="58"/>
        <end position="79"/>
    </location>
</feature>
<keyword evidence="1" id="KW-0472">Membrane</keyword>
<dbReference type="AlphaFoldDB" id="A0A2W1BDB5"/>
<feature type="transmembrane region" description="Helical" evidence="1">
    <location>
        <begin position="34"/>
        <end position="52"/>
    </location>
</feature>
<keyword evidence="3" id="KW-1185">Reference proteome</keyword>